<dbReference type="SMART" id="SM00387">
    <property type="entry name" value="HATPase_c"/>
    <property type="match status" value="1"/>
</dbReference>
<dbReference type="InterPro" id="IPR004358">
    <property type="entry name" value="Sig_transdc_His_kin-like_C"/>
</dbReference>
<dbReference type="Proteomes" id="UP000662783">
    <property type="component" value="Chromosome"/>
</dbReference>
<dbReference type="InterPro" id="IPR036890">
    <property type="entry name" value="HATPase_C_sf"/>
</dbReference>
<evidence type="ECO:0000256" key="7">
    <source>
        <dbReference type="ARBA" id="ARBA00022741"/>
    </source>
</evidence>
<evidence type="ECO:0000256" key="2">
    <source>
        <dbReference type="ARBA" id="ARBA00004651"/>
    </source>
</evidence>
<keyword evidence="8" id="KW-0067">ATP-binding</keyword>
<keyword evidence="5 13" id="KW-0597">Phosphoprotein</keyword>
<dbReference type="InterPro" id="IPR000700">
    <property type="entry name" value="PAS-assoc_C"/>
</dbReference>
<evidence type="ECO:0000256" key="3">
    <source>
        <dbReference type="ARBA" id="ARBA00012438"/>
    </source>
</evidence>
<dbReference type="InterPro" id="IPR005467">
    <property type="entry name" value="His_kinase_dom"/>
</dbReference>
<dbReference type="InterPro" id="IPR008207">
    <property type="entry name" value="Sig_transdc_His_kin_Hpt_dom"/>
</dbReference>
<dbReference type="PANTHER" id="PTHR45339">
    <property type="entry name" value="HYBRID SIGNAL TRANSDUCTION HISTIDINE KINASE J"/>
    <property type="match status" value="1"/>
</dbReference>
<feature type="domain" description="Response regulatory" evidence="15">
    <location>
        <begin position="394"/>
        <end position="512"/>
    </location>
</feature>
<evidence type="ECO:0000256" key="10">
    <source>
        <dbReference type="ARBA" id="ARBA00023012"/>
    </source>
</evidence>
<feature type="modified residue" description="4-aspartylphosphate" evidence="13">
    <location>
        <position position="443"/>
    </location>
</feature>
<dbReference type="FunFam" id="3.30.565.10:FF:000010">
    <property type="entry name" value="Sensor histidine kinase RcsC"/>
    <property type="match status" value="1"/>
</dbReference>
<dbReference type="SUPFAM" id="SSF47226">
    <property type="entry name" value="Histidine-containing phosphotransfer domain, HPT domain"/>
    <property type="match status" value="1"/>
</dbReference>
<evidence type="ECO:0000259" key="15">
    <source>
        <dbReference type="PROSITE" id="PS50110"/>
    </source>
</evidence>
<dbReference type="SUPFAM" id="SSF55874">
    <property type="entry name" value="ATPase domain of HSP90 chaperone/DNA topoisomerase II/histidine kinase"/>
    <property type="match status" value="1"/>
</dbReference>
<dbReference type="PROSITE" id="PS50894">
    <property type="entry name" value="HPT"/>
    <property type="match status" value="1"/>
</dbReference>
<keyword evidence="4" id="KW-1003">Cell membrane</keyword>
<dbReference type="InterPro" id="IPR035965">
    <property type="entry name" value="PAS-like_dom_sf"/>
</dbReference>
<dbReference type="NCBIfam" id="TIGR00229">
    <property type="entry name" value="sensory_box"/>
    <property type="match status" value="1"/>
</dbReference>
<dbReference type="PRINTS" id="PR00344">
    <property type="entry name" value="BCTRLSENSOR"/>
</dbReference>
<evidence type="ECO:0000259" key="16">
    <source>
        <dbReference type="PROSITE" id="PS50112"/>
    </source>
</evidence>
<keyword evidence="10" id="KW-0902">Two-component regulatory system</keyword>
<dbReference type="EC" id="2.7.13.3" evidence="3"/>
<dbReference type="Gene3D" id="1.20.120.160">
    <property type="entry name" value="HPT domain"/>
    <property type="match status" value="1"/>
</dbReference>
<feature type="domain" description="Histidine kinase" evidence="14">
    <location>
        <begin position="147"/>
        <end position="368"/>
    </location>
</feature>
<evidence type="ECO:0000256" key="12">
    <source>
        <dbReference type="PROSITE-ProRule" id="PRU00110"/>
    </source>
</evidence>
<feature type="domain" description="PAC" evidence="17">
    <location>
        <begin position="85"/>
        <end position="136"/>
    </location>
</feature>
<accession>A0A974WEM4</accession>
<evidence type="ECO:0000256" key="5">
    <source>
        <dbReference type="ARBA" id="ARBA00022553"/>
    </source>
</evidence>
<dbReference type="PROSITE" id="PS50109">
    <property type="entry name" value="HIS_KIN"/>
    <property type="match status" value="1"/>
</dbReference>
<dbReference type="PANTHER" id="PTHR45339:SF1">
    <property type="entry name" value="HYBRID SIGNAL TRANSDUCTION HISTIDINE KINASE J"/>
    <property type="match status" value="1"/>
</dbReference>
<dbReference type="Pfam" id="PF00072">
    <property type="entry name" value="Response_reg"/>
    <property type="match status" value="1"/>
</dbReference>
<name>A0A974WEM4_9BACT</name>
<evidence type="ECO:0000256" key="9">
    <source>
        <dbReference type="ARBA" id="ARBA00022989"/>
    </source>
</evidence>
<evidence type="ECO:0000313" key="19">
    <source>
        <dbReference type="EMBL" id="QSE96721.1"/>
    </source>
</evidence>
<evidence type="ECO:0000259" key="18">
    <source>
        <dbReference type="PROSITE" id="PS50894"/>
    </source>
</evidence>
<sequence>MDVKSLKDYVDKGLFYEAVVEDGSDIIFIVDYNGNILYHNPSVEDTLGHAPGSLVNKNFFDFIKPSTLKGFKSEFKKSIAKPYDESIEFRFLCEDNSYRYLEFNSINLKHKGGVEGLILDCRDITQRKKDAEELVRAQKAKEQFLANMSHEIRTPINGISGMINLLSETSNEADREQYLNAIKNSTESLKVIINDILDLSVIESGKLKFEKIGFNIKYQLGAVLDTFLYQSKAKGIDLNYNIDKKADGVLLGDPARLNQILINLVSNAVKFTHVGEINISVTVDKEDKDYKHIKFKVRDTGVGIPAKKVHHIFDSFTQADASVTRRYGGTGLGLTIVKELVELQNGSIHVESEEHIGTVFTFIIPYQVGREIDLVQPKSSDFKKTLKYSLKGIKVLLVEDNEVNRLYANSILERWQCDIGEAENGYMAVEKLKAEDYDIVLMDVQMPIMDGYEATRKIRKSLEGNKKNVPIVALTANAIKGDIDKCKEAGMNDYLSKPFHPESLYKTISKFINSEAKQIASTKNNLHKQASDQLTNLKYLKSICDGDVKFMTEMIETFISNTPSTINEMQNWSDKADWEMVGKLAHKMKPSITFVGLEQAKSIIKEIEDSGKHNTNTDQIPSKINQLGELCQQAFKELRNAIQSDFK</sequence>
<evidence type="ECO:0000256" key="6">
    <source>
        <dbReference type="ARBA" id="ARBA00022692"/>
    </source>
</evidence>
<dbReference type="Gene3D" id="1.10.287.130">
    <property type="match status" value="1"/>
</dbReference>
<dbReference type="InterPro" id="IPR001789">
    <property type="entry name" value="Sig_transdc_resp-reg_receiver"/>
</dbReference>
<dbReference type="EMBL" id="CP070608">
    <property type="protein sequence ID" value="QSE96721.1"/>
    <property type="molecule type" value="Genomic_DNA"/>
</dbReference>
<keyword evidence="6" id="KW-0812">Transmembrane</keyword>
<keyword evidence="9" id="KW-1133">Transmembrane helix</keyword>
<dbReference type="InterPro" id="IPR013656">
    <property type="entry name" value="PAS_4"/>
</dbReference>
<protein>
    <recommendedName>
        <fullName evidence="3">histidine kinase</fullName>
        <ecNumber evidence="3">2.7.13.3</ecNumber>
    </recommendedName>
</protein>
<comment type="catalytic activity">
    <reaction evidence="1">
        <text>ATP + protein L-histidine = ADP + protein N-phospho-L-histidine.</text>
        <dbReference type="EC" id="2.7.13.3"/>
    </reaction>
</comment>
<dbReference type="CDD" id="cd16922">
    <property type="entry name" value="HATPase_EvgS-ArcB-TorS-like"/>
    <property type="match status" value="1"/>
</dbReference>
<gene>
    <name evidence="19" type="ORF">JR347_14115</name>
</gene>
<dbReference type="InterPro" id="IPR003594">
    <property type="entry name" value="HATPase_dom"/>
</dbReference>
<dbReference type="PROSITE" id="PS50110">
    <property type="entry name" value="RESPONSE_REGULATORY"/>
    <property type="match status" value="1"/>
</dbReference>
<feature type="modified residue" description="Phosphohistidine" evidence="12">
    <location>
        <position position="586"/>
    </location>
</feature>
<dbReference type="CDD" id="cd00130">
    <property type="entry name" value="PAS"/>
    <property type="match status" value="1"/>
</dbReference>
<dbReference type="Pfam" id="PF00512">
    <property type="entry name" value="HisKA"/>
    <property type="match status" value="1"/>
</dbReference>
<evidence type="ECO:0000256" key="1">
    <source>
        <dbReference type="ARBA" id="ARBA00000085"/>
    </source>
</evidence>
<dbReference type="SUPFAM" id="SSF52172">
    <property type="entry name" value="CheY-like"/>
    <property type="match status" value="1"/>
</dbReference>
<keyword evidence="20" id="KW-1185">Reference proteome</keyword>
<dbReference type="PROSITE" id="PS50113">
    <property type="entry name" value="PAC"/>
    <property type="match status" value="1"/>
</dbReference>
<dbReference type="SUPFAM" id="SSF55785">
    <property type="entry name" value="PYP-like sensor domain (PAS domain)"/>
    <property type="match status" value="1"/>
</dbReference>
<dbReference type="InterPro" id="IPR036641">
    <property type="entry name" value="HPT_dom_sf"/>
</dbReference>
<evidence type="ECO:0000256" key="11">
    <source>
        <dbReference type="ARBA" id="ARBA00023136"/>
    </source>
</evidence>
<evidence type="ECO:0000259" key="14">
    <source>
        <dbReference type="PROSITE" id="PS50109"/>
    </source>
</evidence>
<dbReference type="GO" id="GO:0005886">
    <property type="term" value="C:plasma membrane"/>
    <property type="evidence" value="ECO:0007669"/>
    <property type="project" value="UniProtKB-SubCell"/>
</dbReference>
<dbReference type="RefSeq" id="WP_205721235.1">
    <property type="nucleotide sequence ID" value="NZ_CP070608.1"/>
</dbReference>
<dbReference type="InterPro" id="IPR011006">
    <property type="entry name" value="CheY-like_superfamily"/>
</dbReference>
<evidence type="ECO:0000256" key="4">
    <source>
        <dbReference type="ARBA" id="ARBA00022475"/>
    </source>
</evidence>
<dbReference type="Gene3D" id="3.30.450.20">
    <property type="entry name" value="PAS domain"/>
    <property type="match status" value="1"/>
</dbReference>
<dbReference type="GO" id="GO:0005524">
    <property type="term" value="F:ATP binding"/>
    <property type="evidence" value="ECO:0007669"/>
    <property type="project" value="UniProtKB-KW"/>
</dbReference>
<evidence type="ECO:0000256" key="8">
    <source>
        <dbReference type="ARBA" id="ARBA00022840"/>
    </source>
</evidence>
<comment type="subcellular location">
    <subcellularLocation>
        <location evidence="2">Cell membrane</location>
        <topology evidence="2">Multi-pass membrane protein</topology>
    </subcellularLocation>
</comment>
<keyword evidence="7" id="KW-0547">Nucleotide-binding</keyword>
<dbReference type="SMART" id="SM00388">
    <property type="entry name" value="HisKA"/>
    <property type="match status" value="1"/>
</dbReference>
<evidence type="ECO:0000259" key="17">
    <source>
        <dbReference type="PROSITE" id="PS50113"/>
    </source>
</evidence>
<dbReference type="Gene3D" id="3.40.50.2300">
    <property type="match status" value="1"/>
</dbReference>
<keyword evidence="11" id="KW-0472">Membrane</keyword>
<dbReference type="InterPro" id="IPR003661">
    <property type="entry name" value="HisK_dim/P_dom"/>
</dbReference>
<reference evidence="19" key="1">
    <citation type="submission" date="2021-02" db="EMBL/GenBank/DDBJ databases">
        <title>Fulvivirga sp. S481 isolated from sea water.</title>
        <authorList>
            <person name="Bae S.S."/>
            <person name="Baek K."/>
        </authorList>
    </citation>
    <scope>NUCLEOTIDE SEQUENCE</scope>
    <source>
        <strain evidence="19">S481</strain>
    </source>
</reference>
<dbReference type="AlphaFoldDB" id="A0A974WEM4"/>
<dbReference type="CDD" id="cd17546">
    <property type="entry name" value="REC_hyHK_CKI1_RcsC-like"/>
    <property type="match status" value="1"/>
</dbReference>
<proteinExistence type="predicted"/>
<evidence type="ECO:0000256" key="13">
    <source>
        <dbReference type="PROSITE-ProRule" id="PRU00169"/>
    </source>
</evidence>
<dbReference type="Gene3D" id="3.30.565.10">
    <property type="entry name" value="Histidine kinase-like ATPase, C-terminal domain"/>
    <property type="match status" value="1"/>
</dbReference>
<dbReference type="SMART" id="SM00448">
    <property type="entry name" value="REC"/>
    <property type="match status" value="1"/>
</dbReference>
<dbReference type="InterPro" id="IPR001610">
    <property type="entry name" value="PAC"/>
</dbReference>
<feature type="domain" description="HPt" evidence="18">
    <location>
        <begin position="547"/>
        <end position="645"/>
    </location>
</feature>
<dbReference type="SMART" id="SM00086">
    <property type="entry name" value="PAC"/>
    <property type="match status" value="1"/>
</dbReference>
<dbReference type="PROSITE" id="PS50112">
    <property type="entry name" value="PAS"/>
    <property type="match status" value="1"/>
</dbReference>
<dbReference type="SUPFAM" id="SSF47384">
    <property type="entry name" value="Homodimeric domain of signal transducing histidine kinase"/>
    <property type="match status" value="1"/>
</dbReference>
<dbReference type="InterPro" id="IPR036097">
    <property type="entry name" value="HisK_dim/P_sf"/>
</dbReference>
<dbReference type="KEGG" id="fuv:JR347_14115"/>
<dbReference type="GO" id="GO:0000155">
    <property type="term" value="F:phosphorelay sensor kinase activity"/>
    <property type="evidence" value="ECO:0007669"/>
    <property type="project" value="InterPro"/>
</dbReference>
<dbReference type="CDD" id="cd00082">
    <property type="entry name" value="HisKA"/>
    <property type="match status" value="1"/>
</dbReference>
<evidence type="ECO:0000313" key="20">
    <source>
        <dbReference type="Proteomes" id="UP000662783"/>
    </source>
</evidence>
<dbReference type="Pfam" id="PF08448">
    <property type="entry name" value="PAS_4"/>
    <property type="match status" value="1"/>
</dbReference>
<dbReference type="Pfam" id="PF02518">
    <property type="entry name" value="HATPase_c"/>
    <property type="match status" value="1"/>
</dbReference>
<feature type="domain" description="PAS" evidence="16">
    <location>
        <begin position="16"/>
        <end position="82"/>
    </location>
</feature>
<dbReference type="InterPro" id="IPR000014">
    <property type="entry name" value="PAS"/>
</dbReference>
<dbReference type="SMART" id="SM00091">
    <property type="entry name" value="PAS"/>
    <property type="match status" value="1"/>
</dbReference>
<dbReference type="Pfam" id="PF01627">
    <property type="entry name" value="Hpt"/>
    <property type="match status" value="1"/>
</dbReference>
<organism evidence="19 20">
    <name type="scientific">Fulvivirga lutea</name>
    <dbReference type="NCBI Taxonomy" id="2810512"/>
    <lineage>
        <taxon>Bacteria</taxon>
        <taxon>Pseudomonadati</taxon>
        <taxon>Bacteroidota</taxon>
        <taxon>Cytophagia</taxon>
        <taxon>Cytophagales</taxon>
        <taxon>Fulvivirgaceae</taxon>
        <taxon>Fulvivirga</taxon>
    </lineage>
</organism>